<dbReference type="InterPro" id="IPR012910">
    <property type="entry name" value="Plug_dom"/>
</dbReference>
<keyword evidence="7 8" id="KW-0998">Cell outer membrane</keyword>
<evidence type="ECO:0000256" key="6">
    <source>
        <dbReference type="ARBA" id="ARBA00023136"/>
    </source>
</evidence>
<gene>
    <name evidence="10" type="ORF">SAMN04488522_10180</name>
</gene>
<evidence type="ECO:0000256" key="4">
    <source>
        <dbReference type="ARBA" id="ARBA00022692"/>
    </source>
</evidence>
<evidence type="ECO:0000256" key="5">
    <source>
        <dbReference type="ARBA" id="ARBA00022729"/>
    </source>
</evidence>
<evidence type="ECO:0000256" key="8">
    <source>
        <dbReference type="PROSITE-ProRule" id="PRU01360"/>
    </source>
</evidence>
<organism evidence="10 11">
    <name type="scientific">Pedobacter caeni</name>
    <dbReference type="NCBI Taxonomy" id="288992"/>
    <lineage>
        <taxon>Bacteria</taxon>
        <taxon>Pseudomonadati</taxon>
        <taxon>Bacteroidota</taxon>
        <taxon>Sphingobacteriia</taxon>
        <taxon>Sphingobacteriales</taxon>
        <taxon>Sphingobacteriaceae</taxon>
        <taxon>Pedobacter</taxon>
    </lineage>
</organism>
<dbReference type="SUPFAM" id="SSF56935">
    <property type="entry name" value="Porins"/>
    <property type="match status" value="1"/>
</dbReference>
<proteinExistence type="inferred from homology"/>
<dbReference type="Pfam" id="PF07660">
    <property type="entry name" value="STN"/>
    <property type="match status" value="1"/>
</dbReference>
<dbReference type="PROSITE" id="PS52016">
    <property type="entry name" value="TONB_DEPENDENT_REC_3"/>
    <property type="match status" value="1"/>
</dbReference>
<dbReference type="InterPro" id="IPR023996">
    <property type="entry name" value="TonB-dep_OMP_SusC/RagA"/>
</dbReference>
<dbReference type="Pfam" id="PF07715">
    <property type="entry name" value="Plug"/>
    <property type="match status" value="1"/>
</dbReference>
<keyword evidence="2 8" id="KW-0813">Transport</keyword>
<evidence type="ECO:0000259" key="9">
    <source>
        <dbReference type="SMART" id="SM00965"/>
    </source>
</evidence>
<protein>
    <submittedName>
        <fullName evidence="10">TonB-linked outer membrane protein, SusC/RagA family</fullName>
    </submittedName>
</protein>
<feature type="domain" description="Secretin/TonB short N-terminal" evidence="9">
    <location>
        <begin position="76"/>
        <end position="127"/>
    </location>
</feature>
<evidence type="ECO:0000256" key="7">
    <source>
        <dbReference type="ARBA" id="ARBA00023237"/>
    </source>
</evidence>
<dbReference type="GO" id="GO:0044718">
    <property type="term" value="P:siderophore transmembrane transport"/>
    <property type="evidence" value="ECO:0007669"/>
    <property type="project" value="TreeGrafter"/>
</dbReference>
<dbReference type="STRING" id="288992.SAMN04488522_10180"/>
<comment type="subcellular location">
    <subcellularLocation>
        <location evidence="1 8">Cell outer membrane</location>
        <topology evidence="1 8">Multi-pass membrane protein</topology>
    </subcellularLocation>
</comment>
<keyword evidence="11" id="KW-1185">Reference proteome</keyword>
<dbReference type="SUPFAM" id="SSF49464">
    <property type="entry name" value="Carboxypeptidase regulatory domain-like"/>
    <property type="match status" value="1"/>
</dbReference>
<evidence type="ECO:0000256" key="1">
    <source>
        <dbReference type="ARBA" id="ARBA00004571"/>
    </source>
</evidence>
<dbReference type="EMBL" id="FQUQ01000001">
    <property type="protein sequence ID" value="SHE39380.1"/>
    <property type="molecule type" value="Genomic_DNA"/>
</dbReference>
<name>A0A1M4T4N2_9SPHI</name>
<dbReference type="Proteomes" id="UP000184287">
    <property type="component" value="Unassembled WGS sequence"/>
</dbReference>
<dbReference type="InterPro" id="IPR036942">
    <property type="entry name" value="Beta-barrel_TonB_sf"/>
</dbReference>
<evidence type="ECO:0000313" key="11">
    <source>
        <dbReference type="Proteomes" id="UP000184287"/>
    </source>
</evidence>
<dbReference type="GO" id="GO:0015344">
    <property type="term" value="F:siderophore uptake transmembrane transporter activity"/>
    <property type="evidence" value="ECO:0007669"/>
    <property type="project" value="TreeGrafter"/>
</dbReference>
<evidence type="ECO:0000256" key="3">
    <source>
        <dbReference type="ARBA" id="ARBA00022452"/>
    </source>
</evidence>
<keyword evidence="5" id="KW-0732">Signal</keyword>
<dbReference type="Pfam" id="PF13715">
    <property type="entry name" value="CarbopepD_reg_2"/>
    <property type="match status" value="1"/>
</dbReference>
<dbReference type="AlphaFoldDB" id="A0A1M4T4N2"/>
<dbReference type="PANTHER" id="PTHR30069">
    <property type="entry name" value="TONB-DEPENDENT OUTER MEMBRANE RECEPTOR"/>
    <property type="match status" value="1"/>
</dbReference>
<keyword evidence="6 8" id="KW-0472">Membrane</keyword>
<reference evidence="11" key="1">
    <citation type="submission" date="2016-11" db="EMBL/GenBank/DDBJ databases">
        <authorList>
            <person name="Varghese N."/>
            <person name="Submissions S."/>
        </authorList>
    </citation>
    <scope>NUCLEOTIDE SEQUENCE [LARGE SCALE GENOMIC DNA]</scope>
    <source>
        <strain evidence="11">DSM 16990</strain>
    </source>
</reference>
<dbReference type="PANTHER" id="PTHR30069:SF29">
    <property type="entry name" value="HEMOGLOBIN AND HEMOGLOBIN-HAPTOGLOBIN-BINDING PROTEIN 1-RELATED"/>
    <property type="match status" value="1"/>
</dbReference>
<dbReference type="InterPro" id="IPR011662">
    <property type="entry name" value="Secretin/TonB_short_N"/>
</dbReference>
<dbReference type="SMART" id="SM00965">
    <property type="entry name" value="STN"/>
    <property type="match status" value="1"/>
</dbReference>
<keyword evidence="4 8" id="KW-0812">Transmembrane</keyword>
<sequence length="1184" mass="131882">MLHHQTKQMYRIYIIQTGIAGRLLPKLWLIMRLTVIIMIASLVQVSATSLAQRITINKTNKNLISVLKDVRKQTGYNFVITDDQAEKSRPVTLNVSQRQLHQVLDELFSSQPLSYKIDNKTIVVYDKNVTNISASAASVIIEIHGLVSDENHQPIPGVTIRHKESGAAVSTNPKGEYMIKIPNASGTLTFSFVGYQSKEIAVNNQTQIDVTLNATPSNLNEIVVIGYGTRKKEADLTGSVSRINGDKIQNRPVTGTLDGLQGLIPGVAITRSGGQPGQQGFALAIRGSSSINGNVPLVLIDGIPGDLTLINPEDIQDVTVLKDATAAIYGARAADGVILVTTKRGKRSGTPSISYGFNLAVKKVGLRKKAATTDHFVRMFNEANRNDGEKQTFSDATLEKIAANDPGVGPGENRSLESFPMFYQNKDWYGRLFKTAYRPMHNISVSGGGENSSYLVSFGDIRDNGNISEGKNSSVRDNLRIALQSNITSNLKLELTTAYDYLNTRTPSQLHDAISNGLKMFSYLPEKNPAGNYFGYQGYENPVQELIKGGEETMTNNRWNNNVKLDFEPIKNLVWTGQVGINLERMDNDANYKTNTEYNWDNTPNLLIRNNPNRATFRNSSTVYKNYSTYVNYSKTFGQHEIKAMIGASQEKFTQDSRYIQGQDFFSNEIFRLPLSNSKNLRAGDAKDWNRDPWALQSYFGRASYAFAGKYYLEGTLRKDGSSKFSPDKRWSSIYPSLSVAWKISEESFFKQLVSNDKVNLFKLRASWGRTGNQDISQLGLFDYVQLINVFGQYPIDGSSAARLAALKGLSSPSRTWETIETENLGVDLGLFASKLSLSFDLYRKTNNNMLVSITYPTTLGAAAPTSNAGTLKGKGWEFNGQWNDKIGSFQYNIGTILNYNTNVVSDLKGNDNYNLGLTQARQGYPLNSYFGFKGKLIRNQADLDAYAAKYGGKGIVPSAQPNGHGGLGIGDVMYEDIDGDGQITTYGDKSKGLNGDAVYLGSQIPKLTYSVTGGFSYKGLDMSFIMQGTGDKYEWRGNGNFGVPLAHFWFQPLDYFYGRTFTPENPSAQYPRLSNNETVKNNNYQFSSMWLENTRYLRMKNITIGYTFSDLQVARIKVRSIRVYVSGQDLFEFAKGTWKGTYDPEESRTPTIADDAGKMDFYNFYENNYPMYRTFSVGLNVKF</sequence>
<keyword evidence="3 8" id="KW-1134">Transmembrane beta strand</keyword>
<comment type="similarity">
    <text evidence="8">Belongs to the TonB-dependent receptor family.</text>
</comment>
<dbReference type="InterPro" id="IPR039426">
    <property type="entry name" value="TonB-dep_rcpt-like"/>
</dbReference>
<dbReference type="InterPro" id="IPR023997">
    <property type="entry name" value="TonB-dep_OMP_SusC/RagA_CS"/>
</dbReference>
<accession>A0A1M4T4N2</accession>
<evidence type="ECO:0000256" key="2">
    <source>
        <dbReference type="ARBA" id="ARBA00022448"/>
    </source>
</evidence>
<dbReference type="InterPro" id="IPR037066">
    <property type="entry name" value="Plug_dom_sf"/>
</dbReference>
<dbReference type="InterPro" id="IPR008969">
    <property type="entry name" value="CarboxyPept-like_regulatory"/>
</dbReference>
<dbReference type="Gene3D" id="2.60.40.1120">
    <property type="entry name" value="Carboxypeptidase-like, regulatory domain"/>
    <property type="match status" value="1"/>
</dbReference>
<dbReference type="Gene3D" id="2.170.130.10">
    <property type="entry name" value="TonB-dependent receptor, plug domain"/>
    <property type="match status" value="1"/>
</dbReference>
<dbReference type="NCBIfam" id="TIGR04057">
    <property type="entry name" value="SusC_RagA_signa"/>
    <property type="match status" value="1"/>
</dbReference>
<dbReference type="Gene3D" id="2.40.170.20">
    <property type="entry name" value="TonB-dependent receptor, beta-barrel domain"/>
    <property type="match status" value="1"/>
</dbReference>
<evidence type="ECO:0000313" key="10">
    <source>
        <dbReference type="EMBL" id="SHE39380.1"/>
    </source>
</evidence>
<dbReference type="NCBIfam" id="TIGR04056">
    <property type="entry name" value="OMP_RagA_SusC"/>
    <property type="match status" value="1"/>
</dbReference>
<dbReference type="GO" id="GO:0009279">
    <property type="term" value="C:cell outer membrane"/>
    <property type="evidence" value="ECO:0007669"/>
    <property type="project" value="UniProtKB-SubCell"/>
</dbReference>
<dbReference type="Gene3D" id="3.55.50.30">
    <property type="match status" value="1"/>
</dbReference>